<sequence>MKTLLIRFSQFSLGAIGSALLNLILLPVTTYFLTPAEYGKISMFFLAQTLLTYMIYLGFDQAFTREFHEYPVKQVLLKQAMRIPLIGSILLIIIVGLSARPISFLLFADSSYTLAVELLAFSSLFLIFERFILLFLRMQNQAGRFSVYSIATKLMILIGTLLALFIGEKTFITVVYGMLFGQIAGDILLIVMHIKLFRGVKAAWNFVFIRKLAKFGFPVAVGTFLYSLLIILDKVFLRMFSGFHELGIYTAAFKVASALMILQVSFANFWIPTAYEWFQEKKPISYYEKVSHFVMLTISIAFLGLLFFKKWFIWILSPAFLDAQYIFPLLTFYPLMMTVSETTNLGIAFSKRSWLNIYVSLIAVFVTVACHFLLIPTYGALGAAIATGTGYIFFFLTRTYFSMRNWEGFSVKRHVFTTLVLYALALNSAFFREIWLEKIFILIVLVWLFFLYRNEWRIILKLARKGLKI</sequence>
<evidence type="ECO:0000256" key="5">
    <source>
        <dbReference type="ARBA" id="ARBA00023136"/>
    </source>
</evidence>
<keyword evidence="3 6" id="KW-0812">Transmembrane</keyword>
<reference evidence="7 8" key="1">
    <citation type="submission" date="2020-03" db="EMBL/GenBank/DDBJ databases">
        <title>Soil Listeria distribution.</title>
        <authorList>
            <person name="Liao J."/>
            <person name="Wiedmann M."/>
        </authorList>
    </citation>
    <scope>NUCLEOTIDE SEQUENCE [LARGE SCALE GENOMIC DNA]</scope>
    <source>
        <strain evidence="7 8">FSL L7-1507</strain>
    </source>
</reference>
<gene>
    <name evidence="7" type="ORF">HB912_01710</name>
</gene>
<dbReference type="GO" id="GO:0005886">
    <property type="term" value="C:plasma membrane"/>
    <property type="evidence" value="ECO:0007669"/>
    <property type="project" value="UniProtKB-SubCell"/>
</dbReference>
<dbReference type="EMBL" id="JAARRM010000001">
    <property type="protein sequence ID" value="MBC1520358.1"/>
    <property type="molecule type" value="Genomic_DNA"/>
</dbReference>
<dbReference type="AlphaFoldDB" id="A0A841ZLP5"/>
<evidence type="ECO:0000313" key="7">
    <source>
        <dbReference type="EMBL" id="MBC1520358.1"/>
    </source>
</evidence>
<feature type="transmembrane region" description="Helical" evidence="6">
    <location>
        <begin position="12"/>
        <end position="33"/>
    </location>
</feature>
<evidence type="ECO:0000256" key="3">
    <source>
        <dbReference type="ARBA" id="ARBA00022692"/>
    </source>
</evidence>
<feature type="transmembrane region" description="Helical" evidence="6">
    <location>
        <begin position="171"/>
        <end position="191"/>
    </location>
</feature>
<feature type="transmembrane region" description="Helical" evidence="6">
    <location>
        <begin position="380"/>
        <end position="401"/>
    </location>
</feature>
<accession>A0A841ZLP5</accession>
<feature type="transmembrane region" description="Helical" evidence="6">
    <location>
        <begin position="252"/>
        <end position="278"/>
    </location>
</feature>
<comment type="subcellular location">
    <subcellularLocation>
        <location evidence="1">Cell membrane</location>
        <topology evidence="1">Multi-pass membrane protein</topology>
    </subcellularLocation>
</comment>
<feature type="transmembrane region" description="Helical" evidence="6">
    <location>
        <begin position="413"/>
        <end position="429"/>
    </location>
</feature>
<keyword evidence="4 6" id="KW-1133">Transmembrane helix</keyword>
<dbReference type="Proteomes" id="UP000559885">
    <property type="component" value="Unassembled WGS sequence"/>
</dbReference>
<feature type="transmembrane region" description="Helical" evidence="6">
    <location>
        <begin position="314"/>
        <end position="333"/>
    </location>
</feature>
<evidence type="ECO:0000256" key="4">
    <source>
        <dbReference type="ARBA" id="ARBA00022989"/>
    </source>
</evidence>
<protein>
    <submittedName>
        <fullName evidence="7">Oligosaccharide flippase family protein</fullName>
    </submittedName>
</protein>
<organism evidence="7 8">
    <name type="scientific">Listeria aquatica</name>
    <dbReference type="NCBI Taxonomy" id="1494960"/>
    <lineage>
        <taxon>Bacteria</taxon>
        <taxon>Bacillati</taxon>
        <taxon>Bacillota</taxon>
        <taxon>Bacilli</taxon>
        <taxon>Bacillales</taxon>
        <taxon>Listeriaceae</taxon>
        <taxon>Listeria</taxon>
    </lineage>
</organism>
<dbReference type="Pfam" id="PF01943">
    <property type="entry name" value="Polysacc_synt"/>
    <property type="match status" value="1"/>
</dbReference>
<evidence type="ECO:0000256" key="1">
    <source>
        <dbReference type="ARBA" id="ARBA00004651"/>
    </source>
</evidence>
<proteinExistence type="predicted"/>
<evidence type="ECO:0000256" key="6">
    <source>
        <dbReference type="SAM" id="Phobius"/>
    </source>
</evidence>
<dbReference type="PANTHER" id="PTHR30250:SF11">
    <property type="entry name" value="O-ANTIGEN TRANSPORTER-RELATED"/>
    <property type="match status" value="1"/>
</dbReference>
<feature type="transmembrane region" description="Helical" evidence="6">
    <location>
        <begin position="212"/>
        <end position="232"/>
    </location>
</feature>
<feature type="transmembrane region" description="Helical" evidence="6">
    <location>
        <begin position="290"/>
        <end position="308"/>
    </location>
</feature>
<feature type="transmembrane region" description="Helical" evidence="6">
    <location>
        <begin position="145"/>
        <end position="165"/>
    </location>
</feature>
<evidence type="ECO:0000313" key="8">
    <source>
        <dbReference type="Proteomes" id="UP000559885"/>
    </source>
</evidence>
<feature type="transmembrane region" description="Helical" evidence="6">
    <location>
        <begin position="111"/>
        <end position="133"/>
    </location>
</feature>
<feature type="transmembrane region" description="Helical" evidence="6">
    <location>
        <begin position="80"/>
        <end position="99"/>
    </location>
</feature>
<feature type="transmembrane region" description="Helical" evidence="6">
    <location>
        <begin position="354"/>
        <end position="374"/>
    </location>
</feature>
<keyword evidence="2" id="KW-1003">Cell membrane</keyword>
<evidence type="ECO:0000256" key="2">
    <source>
        <dbReference type="ARBA" id="ARBA00022475"/>
    </source>
</evidence>
<keyword evidence="5 6" id="KW-0472">Membrane</keyword>
<dbReference type="RefSeq" id="WP_185371937.1">
    <property type="nucleotide sequence ID" value="NZ_JAARRM010000001.1"/>
</dbReference>
<name>A0A841ZLP5_9LIST</name>
<comment type="caution">
    <text evidence="7">The sequence shown here is derived from an EMBL/GenBank/DDBJ whole genome shotgun (WGS) entry which is preliminary data.</text>
</comment>
<feature type="transmembrane region" description="Helical" evidence="6">
    <location>
        <begin position="435"/>
        <end position="452"/>
    </location>
</feature>
<dbReference type="InterPro" id="IPR050833">
    <property type="entry name" value="Poly_Biosynth_Transport"/>
</dbReference>
<dbReference type="InterPro" id="IPR002797">
    <property type="entry name" value="Polysacc_synth"/>
</dbReference>
<feature type="transmembrane region" description="Helical" evidence="6">
    <location>
        <begin position="39"/>
        <end position="59"/>
    </location>
</feature>
<dbReference type="PANTHER" id="PTHR30250">
    <property type="entry name" value="PST FAMILY PREDICTED COLANIC ACID TRANSPORTER"/>
    <property type="match status" value="1"/>
</dbReference>